<dbReference type="AlphaFoldDB" id="A0A1I7G5Z4"/>
<keyword evidence="2" id="KW-1185">Reference proteome</keyword>
<accession>A0A1I7G5Z4</accession>
<name>A0A1I7G5Z4_9BURK</name>
<proteinExistence type="predicted"/>
<sequence length="279" mass="29245">MIGLTIGLIVIGVAMGALLISRGVSGTVSDASGIQQQASYAMRVIGTQLRQAGSLRLNLSPNTSASAAAAAASGVGGDAYLTEVAFETLAPSTGGTAFDPASDTITGTNTSLTTGYRRYKEPLYSASAEESLVRNCLGGPAETNKDQKVESVFTFNASTNELRCSGNGMAAQPILQNVANFQVRYLVQNNTTITSTGSLMRNVAAADVSNWSQVQAVEVCLVLYGNEPINMTGLDASATTYTDCDGTTSVNMATLTGERARRMHLLFRNVFQLRSQGLT</sequence>
<dbReference type="InterPro" id="IPR032092">
    <property type="entry name" value="PilW"/>
</dbReference>
<protein>
    <submittedName>
        <fullName evidence="1">Type IV pilus assembly protein PilW</fullName>
    </submittedName>
</protein>
<organism evidence="1 2">
    <name type="scientific">Paenacidovorax caeni</name>
    <dbReference type="NCBI Taxonomy" id="343013"/>
    <lineage>
        <taxon>Bacteria</taxon>
        <taxon>Pseudomonadati</taxon>
        <taxon>Pseudomonadota</taxon>
        <taxon>Betaproteobacteria</taxon>
        <taxon>Burkholderiales</taxon>
        <taxon>Comamonadaceae</taxon>
        <taxon>Paenacidovorax</taxon>
    </lineage>
</organism>
<dbReference type="GO" id="GO:0043683">
    <property type="term" value="P:type IV pilus assembly"/>
    <property type="evidence" value="ECO:0007669"/>
    <property type="project" value="InterPro"/>
</dbReference>
<dbReference type="STRING" id="343013.SAMN04489707_100470"/>
<dbReference type="EMBL" id="FPBX01000004">
    <property type="protein sequence ID" value="SFU43877.1"/>
    <property type="molecule type" value="Genomic_DNA"/>
</dbReference>
<evidence type="ECO:0000313" key="1">
    <source>
        <dbReference type="EMBL" id="SFU43877.1"/>
    </source>
</evidence>
<dbReference type="Proteomes" id="UP000183656">
    <property type="component" value="Unassembled WGS sequence"/>
</dbReference>
<dbReference type="Pfam" id="PF16074">
    <property type="entry name" value="PilW"/>
    <property type="match status" value="1"/>
</dbReference>
<reference evidence="1 2" key="1">
    <citation type="submission" date="2016-10" db="EMBL/GenBank/DDBJ databases">
        <authorList>
            <person name="de Groot N.N."/>
        </authorList>
    </citation>
    <scope>NUCLEOTIDE SEQUENCE [LARGE SCALE GENOMIC DNA]</scope>
    <source>
        <strain evidence="1 2">R-24608</strain>
    </source>
</reference>
<gene>
    <name evidence="1" type="ORF">SAMN04489707_100470</name>
</gene>
<evidence type="ECO:0000313" key="2">
    <source>
        <dbReference type="Proteomes" id="UP000183656"/>
    </source>
</evidence>